<evidence type="ECO:0000313" key="1">
    <source>
        <dbReference type="EMBL" id="MFH0247614.1"/>
    </source>
</evidence>
<dbReference type="EMBL" id="JBIHMK010000011">
    <property type="protein sequence ID" value="MFH0247614.1"/>
    <property type="molecule type" value="Genomic_DNA"/>
</dbReference>
<sequence length="158" mass="17351">MPVDGRDQFARIMEQLTEKLPDLADQLRQEVRQGRVASEQRLKQEGEYQARASRLAAADLPPLGKADIAVLPYTDDESVELVRTAVLTLAETMYASRKAALGLASERGMELTIEFGDPELEPVSSLDLEAETERAWAALEIVRELLSEGTTLPAGAIQ</sequence>
<name>A0ABW7HP62_9ACTN</name>
<gene>
    <name evidence="1" type="ORF">ACG5V6_05245</name>
</gene>
<organism evidence="1 2">
    <name type="scientific">Streptomyces chitinivorans</name>
    <dbReference type="NCBI Taxonomy" id="1257027"/>
    <lineage>
        <taxon>Bacteria</taxon>
        <taxon>Bacillati</taxon>
        <taxon>Actinomycetota</taxon>
        <taxon>Actinomycetes</taxon>
        <taxon>Kitasatosporales</taxon>
        <taxon>Streptomycetaceae</taxon>
        <taxon>Streptomyces</taxon>
    </lineage>
</organism>
<evidence type="ECO:0000313" key="2">
    <source>
        <dbReference type="Proteomes" id="UP001607069"/>
    </source>
</evidence>
<protein>
    <submittedName>
        <fullName evidence="1">Uncharacterized protein</fullName>
    </submittedName>
</protein>
<dbReference type="RefSeq" id="WP_279949110.1">
    <property type="nucleotide sequence ID" value="NZ_BAABEN010000001.1"/>
</dbReference>
<keyword evidence="2" id="KW-1185">Reference proteome</keyword>
<reference evidence="1 2" key="1">
    <citation type="submission" date="2024-10" db="EMBL/GenBank/DDBJ databases">
        <authorList>
            <person name="Cho J.-C."/>
        </authorList>
    </citation>
    <scope>NUCLEOTIDE SEQUENCE [LARGE SCALE GENOMIC DNA]</scope>
    <source>
        <strain evidence="1 2">KCTC29696</strain>
    </source>
</reference>
<proteinExistence type="predicted"/>
<accession>A0ABW7HP62</accession>
<comment type="caution">
    <text evidence="1">The sequence shown here is derived from an EMBL/GenBank/DDBJ whole genome shotgun (WGS) entry which is preliminary data.</text>
</comment>
<dbReference type="Proteomes" id="UP001607069">
    <property type="component" value="Unassembled WGS sequence"/>
</dbReference>